<feature type="region of interest" description="Disordered" evidence="1">
    <location>
        <begin position="648"/>
        <end position="669"/>
    </location>
</feature>
<dbReference type="Proteomes" id="UP001159427">
    <property type="component" value="Unassembled WGS sequence"/>
</dbReference>
<feature type="region of interest" description="Disordered" evidence="1">
    <location>
        <begin position="183"/>
        <end position="318"/>
    </location>
</feature>
<evidence type="ECO:0000313" key="2">
    <source>
        <dbReference type="EMBL" id="CAH3021089.1"/>
    </source>
</evidence>
<reference evidence="2 3" key="1">
    <citation type="submission" date="2022-05" db="EMBL/GenBank/DDBJ databases">
        <authorList>
            <consortium name="Genoscope - CEA"/>
            <person name="William W."/>
        </authorList>
    </citation>
    <scope>NUCLEOTIDE SEQUENCE [LARGE SCALE GENOMIC DNA]</scope>
</reference>
<dbReference type="PANTHER" id="PTHR24023:SF1082">
    <property type="entry name" value="COLLAGEN TRIPLE HELIX REPEAT"/>
    <property type="match status" value="1"/>
</dbReference>
<feature type="region of interest" description="Disordered" evidence="1">
    <location>
        <begin position="437"/>
        <end position="548"/>
    </location>
</feature>
<feature type="region of interest" description="Disordered" evidence="1">
    <location>
        <begin position="730"/>
        <end position="859"/>
    </location>
</feature>
<dbReference type="Gene3D" id="1.20.5.320">
    <property type="entry name" value="6-Phosphogluconate Dehydrogenase, domain 3"/>
    <property type="match status" value="2"/>
</dbReference>
<feature type="compositionally biased region" description="Basic and acidic residues" evidence="1">
    <location>
        <begin position="491"/>
        <end position="503"/>
    </location>
</feature>
<comment type="caution">
    <text evidence="2">The sequence shown here is derived from an EMBL/GenBank/DDBJ whole genome shotgun (WGS) entry which is preliminary data.</text>
</comment>
<feature type="region of interest" description="Disordered" evidence="1">
    <location>
        <begin position="45"/>
        <end position="138"/>
    </location>
</feature>
<name>A0ABN8LYT1_9CNID</name>
<feature type="compositionally biased region" description="Pro residues" evidence="1">
    <location>
        <begin position="741"/>
        <end position="750"/>
    </location>
</feature>
<dbReference type="InterPro" id="IPR008160">
    <property type="entry name" value="Collagen"/>
</dbReference>
<dbReference type="Pfam" id="PF01391">
    <property type="entry name" value="Collagen"/>
    <property type="match status" value="5"/>
</dbReference>
<gene>
    <name evidence="2" type="ORF">PEVE_00009866</name>
</gene>
<feature type="compositionally biased region" description="Low complexity" evidence="1">
    <location>
        <begin position="815"/>
        <end position="825"/>
    </location>
</feature>
<dbReference type="PANTHER" id="PTHR24023">
    <property type="entry name" value="COLLAGEN ALPHA"/>
    <property type="match status" value="1"/>
</dbReference>
<protein>
    <submittedName>
        <fullName evidence="2">Uncharacterized protein</fullName>
    </submittedName>
</protein>
<keyword evidence="3" id="KW-1185">Reference proteome</keyword>
<organism evidence="2 3">
    <name type="scientific">Porites evermanni</name>
    <dbReference type="NCBI Taxonomy" id="104178"/>
    <lineage>
        <taxon>Eukaryota</taxon>
        <taxon>Metazoa</taxon>
        <taxon>Cnidaria</taxon>
        <taxon>Anthozoa</taxon>
        <taxon>Hexacorallia</taxon>
        <taxon>Scleractinia</taxon>
        <taxon>Fungiina</taxon>
        <taxon>Poritidae</taxon>
        <taxon>Porites</taxon>
    </lineage>
</organism>
<sequence>MAVNNCPKVLSFLLAHSSYIQNISKVQGPPGDKGEPGVKGVSIRIAEPGPAGERGQNGFRGPTGDKGPPGPKGPMGIQGITGAQGDKGIKGDQGFPGKNGSKGATGDKGIKGPQGDTGPQGMQGETGDPGPRGIGNFSWCQPTIIEQTPAVSIADTQNTKVIGAYCTTTTADAESNLQIQNISKVQGPPGLPGPLGLNGSKDDTGQQGAQGPIRKQGLQGDKGEPGLQGPTGPPGFNGSKGDTGPPGSLGPQGNQGIQGGKGDPGIKGDRGFNGTDGAAGLKGDTGPQGDKGDSGPQGPQGSKGERGPQGAQGAGNFSQCSYKEKQGTTVSAGSAARADAEVSETAVSHFISFAISSTFNICKSCGVALGLTCVRSQSSREIENVTISEFSTFLKLTNLVREQFLLQLTSFYPIYATASSGIRKIFRVVIYIRKSSPGPPGLNGSKGDTGPQGAKGPQGDQGIPGNKGEPGLKGDTGINGTNGVNGSKGDQGPRGEKGDHGVKGDAGANGTDGVTGQKGDAGVQGDKGEPGVQGQKGEIGEIGPQGPQGAGNLSLCTYKEIQGNTTTPTASAIAEAEVIEALSDGFHNHSTQLTMIVLSYKANLPSSHLQFFFEELTTEVDKCRAKKSFLQAKLQRENFFAELSTIINGKPSGNKPPTRKTNEKLCRQRQTQRELFLSSSYSRTGSDQQNPTKYTHRLKYRLRTANHLISEVQRTLTIPVDPLCQLRENKKENKSKASGPPGLPGSPGPPGLNGSKGDTGPQGAKGAQGDQGIPGNKGEPGLKGDAGINGTNGVNGSKGDQGPRGEKGVSGVKGNAGANGTDGATGQKGDTGVQGVKGEPGAQGPKGEKGEIGPQGPQGAGNLSLCTYKEIQGNTTTPTASAIAEAEIIEALDRRILGVSCSTNNAAEYNLQTIQSGLQNKYLCTCRGQSSLFFAIPMWCKIHYWECPLTT</sequence>
<accession>A0ABN8LYT1</accession>
<dbReference type="InterPro" id="IPR050149">
    <property type="entry name" value="Collagen_superfamily"/>
</dbReference>
<dbReference type="EMBL" id="CALNXI010000169">
    <property type="protein sequence ID" value="CAH3021089.1"/>
    <property type="molecule type" value="Genomic_DNA"/>
</dbReference>
<proteinExistence type="predicted"/>
<evidence type="ECO:0000313" key="3">
    <source>
        <dbReference type="Proteomes" id="UP001159427"/>
    </source>
</evidence>
<evidence type="ECO:0000256" key="1">
    <source>
        <dbReference type="SAM" id="MobiDB-lite"/>
    </source>
</evidence>